<evidence type="ECO:0000256" key="2">
    <source>
        <dbReference type="ARBA" id="ARBA00023002"/>
    </source>
</evidence>
<dbReference type="PANTHER" id="PTHR43491:SF2">
    <property type="entry name" value="UDP-N-ACETYL-D-MANNOSAMINE DEHYDROGENASE"/>
    <property type="match status" value="1"/>
</dbReference>
<dbReference type="InterPro" id="IPR014027">
    <property type="entry name" value="UDP-Glc/GDP-Man_DH_C"/>
</dbReference>
<protein>
    <submittedName>
        <fullName evidence="5">UDP-N-acetyl-D-glucosamine 6-dehydrogenase</fullName>
        <ecNumber evidence="5">1.1.1.136</ecNumber>
    </submittedName>
</protein>
<dbReference type="InterPro" id="IPR017476">
    <property type="entry name" value="UDP-Glc/GDP-Man"/>
</dbReference>
<organism evidence="5">
    <name type="scientific">bioreactor metagenome</name>
    <dbReference type="NCBI Taxonomy" id="1076179"/>
    <lineage>
        <taxon>unclassified sequences</taxon>
        <taxon>metagenomes</taxon>
        <taxon>ecological metagenomes</taxon>
    </lineage>
</organism>
<gene>
    <name evidence="5" type="primary">wbpA_14</name>
    <name evidence="5" type="ORF">SDC9_55277</name>
</gene>
<dbReference type="EC" id="1.1.1.136" evidence="5"/>
<name>A0A644WZC8_9ZZZZ</name>
<dbReference type="GO" id="GO:0016628">
    <property type="term" value="F:oxidoreductase activity, acting on the CH-CH group of donors, NAD or NADP as acceptor"/>
    <property type="evidence" value="ECO:0007669"/>
    <property type="project" value="InterPro"/>
</dbReference>
<evidence type="ECO:0000256" key="3">
    <source>
        <dbReference type="ARBA" id="ARBA00023027"/>
    </source>
</evidence>
<dbReference type="InterPro" id="IPR036220">
    <property type="entry name" value="UDP-Glc/GDP-Man_DH_C_sf"/>
</dbReference>
<evidence type="ECO:0000259" key="4">
    <source>
        <dbReference type="SMART" id="SM00984"/>
    </source>
</evidence>
<dbReference type="PIRSF" id="PIRSF000124">
    <property type="entry name" value="UDPglc_GDPman_dh"/>
    <property type="match status" value="1"/>
</dbReference>
<dbReference type="Pfam" id="PF00984">
    <property type="entry name" value="UDPG_MGDP_dh"/>
    <property type="match status" value="1"/>
</dbReference>
<comment type="caution">
    <text evidence="5">The sequence shown here is derived from an EMBL/GenBank/DDBJ whole genome shotgun (WGS) entry which is preliminary data.</text>
</comment>
<dbReference type="Pfam" id="PF03721">
    <property type="entry name" value="UDPG_MGDP_dh_N"/>
    <property type="match status" value="1"/>
</dbReference>
<dbReference type="SUPFAM" id="SSF52413">
    <property type="entry name" value="UDP-glucose/GDP-mannose dehydrogenase C-terminal domain"/>
    <property type="match status" value="1"/>
</dbReference>
<dbReference type="AlphaFoldDB" id="A0A644WZC8"/>
<dbReference type="SUPFAM" id="SSF51735">
    <property type="entry name" value="NAD(P)-binding Rossmann-fold domains"/>
    <property type="match status" value="1"/>
</dbReference>
<dbReference type="InterPro" id="IPR036291">
    <property type="entry name" value="NAD(P)-bd_dom_sf"/>
</dbReference>
<accession>A0A644WZC8</accession>
<reference evidence="5" key="1">
    <citation type="submission" date="2019-08" db="EMBL/GenBank/DDBJ databases">
        <authorList>
            <person name="Kucharzyk K."/>
            <person name="Murdoch R.W."/>
            <person name="Higgins S."/>
            <person name="Loffler F."/>
        </authorList>
    </citation>
    <scope>NUCLEOTIDE SEQUENCE</scope>
</reference>
<keyword evidence="3" id="KW-0520">NAD</keyword>
<feature type="domain" description="UDP-glucose/GDP-mannose dehydrogenase C-terminal" evidence="4">
    <location>
        <begin position="353"/>
        <end position="452"/>
    </location>
</feature>
<dbReference type="InterPro" id="IPR014026">
    <property type="entry name" value="UDP-Glc/GDP-Man_DH_dimer"/>
</dbReference>
<dbReference type="InterPro" id="IPR028359">
    <property type="entry name" value="UDP_ManNAc/GlcNAc_DH"/>
</dbReference>
<dbReference type="NCBIfam" id="TIGR03026">
    <property type="entry name" value="NDP-sugDHase"/>
    <property type="match status" value="1"/>
</dbReference>
<dbReference type="PIRSF" id="PIRSF500136">
    <property type="entry name" value="UDP_ManNAc_DH"/>
    <property type="match status" value="1"/>
</dbReference>
<proteinExistence type="inferred from homology"/>
<sequence length="462" mass="49635">MDILFSKIYGELMEGRVKLAVVGLGYVGLPLALEFARFVDVVGVDVDEALVAKLWKGVDPNGEIGADSFEGRRISFTTNPAELKGARFIVVAVPTPVDRHNKPDLSPLLSATKSVGKYLKRGDVVVYESTVYPGCTEEECVPVLESLSGLKCGVDFKVGYSPERINPGDTEHSLQNTVKIVSGCDGETLDLVARVYELVVKAGVHRAPAMKVAEAAKIIENTQRDVNIALMNELSILFNRMGINTYDVLKAAGTKWNFLPFTPGLVGGHCIGVDPYYLVHKAAALKYHTQMVASGRFVNDSMGGYIAKQTVKRLLGARVVSGAAGAAPSGAGPGGAAAGAAAPAASRAGLRVLVMGFTYKENVSDIRNTRVADIVNELQSYNLQVDVVDPKADGAEVLDEYGIVLAPKAEGMYDAVILAVAHKEYREMRVEGLSALIADGGLFVDVRGLFREMEEKFMYWSL</sequence>
<comment type="similarity">
    <text evidence="1">Belongs to the UDP-glucose/GDP-mannose dehydrogenase family.</text>
</comment>
<evidence type="ECO:0000313" key="5">
    <source>
        <dbReference type="EMBL" id="MPM08961.1"/>
    </source>
</evidence>
<dbReference type="InterPro" id="IPR001732">
    <property type="entry name" value="UDP-Glc/GDP-Man_DH_N"/>
</dbReference>
<dbReference type="GO" id="GO:0047004">
    <property type="term" value="F:UDP-N-acetylglucosamine 6-dehydrogenase activity"/>
    <property type="evidence" value="ECO:0007669"/>
    <property type="project" value="UniProtKB-EC"/>
</dbReference>
<dbReference type="InterPro" id="IPR008927">
    <property type="entry name" value="6-PGluconate_DH-like_C_sf"/>
</dbReference>
<evidence type="ECO:0000256" key="1">
    <source>
        <dbReference type="ARBA" id="ARBA00006601"/>
    </source>
</evidence>
<dbReference type="PANTHER" id="PTHR43491">
    <property type="entry name" value="UDP-N-ACETYL-D-MANNOSAMINE DEHYDROGENASE"/>
    <property type="match status" value="1"/>
</dbReference>
<dbReference type="GO" id="GO:0000271">
    <property type="term" value="P:polysaccharide biosynthetic process"/>
    <property type="evidence" value="ECO:0007669"/>
    <property type="project" value="InterPro"/>
</dbReference>
<dbReference type="SMART" id="SM00984">
    <property type="entry name" value="UDPG_MGDP_dh_C"/>
    <property type="match status" value="1"/>
</dbReference>
<dbReference type="SUPFAM" id="SSF48179">
    <property type="entry name" value="6-phosphogluconate dehydrogenase C-terminal domain-like"/>
    <property type="match status" value="1"/>
</dbReference>
<dbReference type="GO" id="GO:0051287">
    <property type="term" value="F:NAD binding"/>
    <property type="evidence" value="ECO:0007669"/>
    <property type="project" value="InterPro"/>
</dbReference>
<keyword evidence="2 5" id="KW-0560">Oxidoreductase</keyword>
<dbReference type="EMBL" id="VSSQ01001512">
    <property type="protein sequence ID" value="MPM08961.1"/>
    <property type="molecule type" value="Genomic_DNA"/>
</dbReference>
<dbReference type="Pfam" id="PF03720">
    <property type="entry name" value="UDPG_MGDP_dh_C"/>
    <property type="match status" value="1"/>
</dbReference>
<dbReference type="Gene3D" id="3.40.50.720">
    <property type="entry name" value="NAD(P)-binding Rossmann-like Domain"/>
    <property type="match status" value="3"/>
</dbReference>